<dbReference type="OrthoDB" id="9766552at2"/>
<dbReference type="Gene3D" id="3.40.1480.10">
    <property type="entry name" value="MOFRL domain"/>
    <property type="match status" value="1"/>
</dbReference>
<organism evidence="3 4">
    <name type="scientific">Persephonella hydrogeniphila</name>
    <dbReference type="NCBI Taxonomy" id="198703"/>
    <lineage>
        <taxon>Bacteria</taxon>
        <taxon>Pseudomonadati</taxon>
        <taxon>Aquificota</taxon>
        <taxon>Aquificia</taxon>
        <taxon>Aquificales</taxon>
        <taxon>Hydrogenothermaceae</taxon>
        <taxon>Persephonella</taxon>
    </lineage>
</organism>
<dbReference type="AlphaFoldDB" id="A0A285N2C7"/>
<name>A0A285N2C7_9AQUI</name>
<sequence length="431" mass="47176">MNLRQLATELFLYGVESVKPENLIPQTLSLTDSTLQISSDSYQINKKIYILGSGKASVEMAKAIENLLGERIAGGIVVCNYEEKLKKIKVFKGSHPVPDENSVKGAEAVLNFISSLKEDDFFIYLLSGGSSALIEKPFPPITIEDLQKTTKLLLRTSVPIEEINVVRKHLSMVKGGRLGRATKAKGIVLVISDVIGDDLFTIGSAPLYYDRSTYKDAYEILKKYDLLDKIPESVRTVIVKGIKGEIPETPKEENPNIKHYIIGSNINALKKIKEKAEKTIKTYIMTSQLKGEAREVSKAIVSIGKEIKKSSNPFRPPVCLLFGGETTVNVKGNGKGGRNQEICLSGLIEIKDTENFVLLSGGTDGIDGNSDAAGAVVDRSSYEKAKKLDLNLYQYLNNNDSYSFFEKTGDLIKTGPTGTNVMDITIIVVGG</sequence>
<dbReference type="InterPro" id="IPR007835">
    <property type="entry name" value="MOFRL"/>
</dbReference>
<proteinExistence type="predicted"/>
<dbReference type="InterPro" id="IPR025286">
    <property type="entry name" value="MOFRL_assoc_dom"/>
</dbReference>
<keyword evidence="3" id="KW-0670">Pyruvate</keyword>
<dbReference type="InterPro" id="IPR037035">
    <property type="entry name" value="GK-like_C_sf"/>
</dbReference>
<dbReference type="PANTHER" id="PTHR12227:SF0">
    <property type="entry name" value="GLYCERATE KINASE"/>
    <property type="match status" value="1"/>
</dbReference>
<evidence type="ECO:0000313" key="3">
    <source>
        <dbReference type="EMBL" id="SNZ03589.1"/>
    </source>
</evidence>
<keyword evidence="4" id="KW-1185">Reference proteome</keyword>
<reference evidence="4" key="1">
    <citation type="submission" date="2017-09" db="EMBL/GenBank/DDBJ databases">
        <authorList>
            <person name="Varghese N."/>
            <person name="Submissions S."/>
        </authorList>
    </citation>
    <scope>NUCLEOTIDE SEQUENCE [LARGE SCALE GENOMIC DNA]</scope>
    <source>
        <strain evidence="4">DSM 15103</strain>
    </source>
</reference>
<feature type="domain" description="MOFRL" evidence="1">
    <location>
        <begin position="318"/>
        <end position="423"/>
    </location>
</feature>
<dbReference type="PANTHER" id="PTHR12227">
    <property type="entry name" value="GLYCERATE KINASE"/>
    <property type="match status" value="1"/>
</dbReference>
<gene>
    <name evidence="3" type="ORF">SAMN06265182_0418</name>
</gene>
<dbReference type="FunFam" id="3.40.1480.10:FF:000003">
    <property type="entry name" value="D-glycerate 2-kinase"/>
    <property type="match status" value="1"/>
</dbReference>
<dbReference type="InterPro" id="IPR039760">
    <property type="entry name" value="MOFRL_protein"/>
</dbReference>
<dbReference type="GO" id="GO:0008887">
    <property type="term" value="F:glycerate kinase activity"/>
    <property type="evidence" value="ECO:0007669"/>
    <property type="project" value="InterPro"/>
</dbReference>
<dbReference type="InterPro" id="IPR038614">
    <property type="entry name" value="GK_N_sf"/>
</dbReference>
<accession>A0A285N2C7</accession>
<dbReference type="GO" id="GO:0005737">
    <property type="term" value="C:cytoplasm"/>
    <property type="evidence" value="ECO:0007669"/>
    <property type="project" value="TreeGrafter"/>
</dbReference>
<dbReference type="Gene3D" id="3.40.50.10180">
    <property type="entry name" value="Glycerate kinase, MOFRL-like N-terminal domain"/>
    <property type="match status" value="1"/>
</dbReference>
<dbReference type="Proteomes" id="UP000219036">
    <property type="component" value="Unassembled WGS sequence"/>
</dbReference>
<dbReference type="SUPFAM" id="SSF82544">
    <property type="entry name" value="GckA/TtuD-like"/>
    <property type="match status" value="1"/>
</dbReference>
<evidence type="ECO:0000259" key="2">
    <source>
        <dbReference type="Pfam" id="PF13660"/>
    </source>
</evidence>
<protein>
    <submittedName>
        <fullName evidence="3">Hydroxypyruvate reductase/glycerate 2-kinase</fullName>
    </submittedName>
</protein>
<feature type="domain" description="MOFRL-associated" evidence="2">
    <location>
        <begin position="7"/>
        <end position="238"/>
    </location>
</feature>
<evidence type="ECO:0000313" key="4">
    <source>
        <dbReference type="Proteomes" id="UP000219036"/>
    </source>
</evidence>
<dbReference type="RefSeq" id="WP_096999605.1">
    <property type="nucleotide sequence ID" value="NZ_OBEI01000001.1"/>
</dbReference>
<dbReference type="Pfam" id="PF13660">
    <property type="entry name" value="DUF4147"/>
    <property type="match status" value="1"/>
</dbReference>
<dbReference type="EMBL" id="OBEI01000001">
    <property type="protein sequence ID" value="SNZ03589.1"/>
    <property type="molecule type" value="Genomic_DNA"/>
</dbReference>
<evidence type="ECO:0000259" key="1">
    <source>
        <dbReference type="Pfam" id="PF05161"/>
    </source>
</evidence>
<keyword evidence="3" id="KW-0418">Kinase</keyword>
<dbReference type="Pfam" id="PF05161">
    <property type="entry name" value="MOFRL"/>
    <property type="match status" value="1"/>
</dbReference>
<keyword evidence="3" id="KW-0808">Transferase</keyword>